<dbReference type="SUPFAM" id="SSF160272">
    <property type="entry name" value="Shew3726-like"/>
    <property type="match status" value="1"/>
</dbReference>
<dbReference type="Pfam" id="PF07369">
    <property type="entry name" value="DUF1488"/>
    <property type="match status" value="1"/>
</dbReference>
<organism evidence="1 2">
    <name type="scientific">Veronia pacifica</name>
    <dbReference type="NCBI Taxonomy" id="1080227"/>
    <lineage>
        <taxon>Bacteria</taxon>
        <taxon>Pseudomonadati</taxon>
        <taxon>Pseudomonadota</taxon>
        <taxon>Gammaproteobacteria</taxon>
        <taxon>Vibrionales</taxon>
        <taxon>Vibrionaceae</taxon>
        <taxon>Veronia</taxon>
    </lineage>
</organism>
<dbReference type="Proteomes" id="UP000094936">
    <property type="component" value="Unassembled WGS sequence"/>
</dbReference>
<gene>
    <name evidence="1" type="ORF">A8L45_14240</name>
</gene>
<dbReference type="RefSeq" id="WP_068903424.1">
    <property type="nucleotide sequence ID" value="NZ_JBHUIF010000021.1"/>
</dbReference>
<dbReference type="STRING" id="1080227.A8L45_14240"/>
<dbReference type="InterPro" id="IPR009962">
    <property type="entry name" value="DUF1488"/>
</dbReference>
<dbReference type="EMBL" id="LYBM01000027">
    <property type="protein sequence ID" value="ODA31980.1"/>
    <property type="molecule type" value="Genomic_DNA"/>
</dbReference>
<accession>A0A1C3EFJ0</accession>
<protein>
    <submittedName>
        <fullName evidence="1">Transcriptional regulator</fullName>
    </submittedName>
</protein>
<reference evidence="1 2" key="1">
    <citation type="submission" date="2016-05" db="EMBL/GenBank/DDBJ databases">
        <title>Genomic Taxonomy of the Vibrionaceae.</title>
        <authorList>
            <person name="Gomez-Gil B."/>
            <person name="Enciso-Ibarra J."/>
        </authorList>
    </citation>
    <scope>NUCLEOTIDE SEQUENCE [LARGE SCALE GENOMIC DNA]</scope>
    <source>
        <strain evidence="1 2">CAIM 1920</strain>
    </source>
</reference>
<evidence type="ECO:0000313" key="1">
    <source>
        <dbReference type="EMBL" id="ODA31980.1"/>
    </source>
</evidence>
<evidence type="ECO:0000313" key="2">
    <source>
        <dbReference type="Proteomes" id="UP000094936"/>
    </source>
</evidence>
<dbReference type="InterPro" id="IPR036692">
    <property type="entry name" value="Shew3726-like_sf"/>
</dbReference>
<dbReference type="Gene3D" id="3.30.160.140">
    <property type="entry name" value="Shew3726-like"/>
    <property type="match status" value="1"/>
</dbReference>
<proteinExistence type="predicted"/>
<dbReference type="AlphaFoldDB" id="A0A1C3EFJ0"/>
<keyword evidence="2" id="KW-1185">Reference proteome</keyword>
<comment type="caution">
    <text evidence="1">The sequence shown here is derived from an EMBL/GenBank/DDBJ whole genome shotgun (WGS) entry which is preliminary data.</text>
</comment>
<dbReference type="OrthoDB" id="6465020at2"/>
<sequence length="87" mass="9723">MNQSILFPDLQSYVQDKHAVSFPAQLSGALIPCFVAVTWLEAKSGRDLTESDEILAAFQGLRFDLEDAAEQAIEDEMFNEQGEVWLS</sequence>
<name>A0A1C3EFJ0_9GAMM</name>